<evidence type="ECO:0000313" key="6">
    <source>
        <dbReference type="EMBL" id="PTB68595.1"/>
    </source>
</evidence>
<sequence>LAVTGAGIVFAAVPGIITGPILGVAHLLGFTSSGVAAASVASGAQAGIGNVAAGSGFAVLQSAAAGGYGTAILTGIVQTVGGVAAAVG</sequence>
<reference evidence="7" key="1">
    <citation type="submission" date="2016-07" db="EMBL/GenBank/DDBJ databases">
        <title>Multiple horizontal gene transfer events from other fungi enriched the ability of initially mycotrophic Trichoderma (Ascomycota) to feed on dead plant biomass.</title>
        <authorList>
            <consortium name="DOE Joint Genome Institute"/>
            <person name="Atanasova L."/>
            <person name="Chenthamara K."/>
            <person name="Zhang J."/>
            <person name="Grujic M."/>
            <person name="Henrissat B."/>
            <person name="Kuo A."/>
            <person name="Aerts A."/>
            <person name="Salamov A."/>
            <person name="Lipzen A."/>
            <person name="Labutti K."/>
            <person name="Barry K."/>
            <person name="Miao Y."/>
            <person name="Rahimi M.J."/>
            <person name="Shen Q."/>
            <person name="Grigoriev I.V."/>
            <person name="Kubicek C.P."/>
            <person name="Druzhinina I.S."/>
        </authorList>
    </citation>
    <scope>NUCLEOTIDE SEQUENCE [LARGE SCALE GENOMIC DNA]</scope>
    <source>
        <strain evidence="7">TUCIM 6016</strain>
    </source>
</reference>
<dbReference type="Pfam" id="PF06140">
    <property type="entry name" value="Ifi-6-16"/>
    <property type="match status" value="1"/>
</dbReference>
<evidence type="ECO:0000313" key="7">
    <source>
        <dbReference type="Proteomes" id="UP000241546"/>
    </source>
</evidence>
<keyword evidence="5" id="KW-0472">Membrane</keyword>
<keyword evidence="3" id="KW-0812">Transmembrane</keyword>
<dbReference type="EMBL" id="KZ680209">
    <property type="protein sequence ID" value="PTB68595.1"/>
    <property type="molecule type" value="Genomic_DNA"/>
</dbReference>
<organism evidence="6 7">
    <name type="scientific">Trichoderma citrinoviride</name>
    <dbReference type="NCBI Taxonomy" id="58853"/>
    <lineage>
        <taxon>Eukaryota</taxon>
        <taxon>Fungi</taxon>
        <taxon>Dikarya</taxon>
        <taxon>Ascomycota</taxon>
        <taxon>Pezizomycotina</taxon>
        <taxon>Sordariomycetes</taxon>
        <taxon>Hypocreomycetidae</taxon>
        <taxon>Hypocreales</taxon>
        <taxon>Hypocreaceae</taxon>
        <taxon>Trichoderma</taxon>
    </lineage>
</organism>
<dbReference type="GeneID" id="36597301"/>
<accession>A0A2T4BH02</accession>
<evidence type="ECO:0000256" key="5">
    <source>
        <dbReference type="ARBA" id="ARBA00023136"/>
    </source>
</evidence>
<dbReference type="Proteomes" id="UP000241546">
    <property type="component" value="Unassembled WGS sequence"/>
</dbReference>
<feature type="non-terminal residue" evidence="6">
    <location>
        <position position="88"/>
    </location>
</feature>
<dbReference type="InterPro" id="IPR038213">
    <property type="entry name" value="IFI6/IFI27-like_sf"/>
</dbReference>
<comment type="subcellular location">
    <subcellularLocation>
        <location evidence="1">Membrane</location>
        <topology evidence="1">Multi-pass membrane protein</topology>
    </subcellularLocation>
</comment>
<dbReference type="RefSeq" id="XP_024751915.1">
    <property type="nucleotide sequence ID" value="XM_024889182.1"/>
</dbReference>
<name>A0A2T4BH02_9HYPO</name>
<dbReference type="AlphaFoldDB" id="A0A2T4BH02"/>
<feature type="non-terminal residue" evidence="6">
    <location>
        <position position="1"/>
    </location>
</feature>
<dbReference type="Gene3D" id="6.10.110.10">
    <property type="match status" value="1"/>
</dbReference>
<dbReference type="OrthoDB" id="4900361at2759"/>
<gene>
    <name evidence="6" type="ORF">BBK36DRAFT_1104451</name>
</gene>
<dbReference type="InterPro" id="IPR009311">
    <property type="entry name" value="IFI6/IFI27-like"/>
</dbReference>
<dbReference type="GO" id="GO:0016020">
    <property type="term" value="C:membrane"/>
    <property type="evidence" value="ECO:0007669"/>
    <property type="project" value="UniProtKB-SubCell"/>
</dbReference>
<evidence type="ECO:0000256" key="1">
    <source>
        <dbReference type="ARBA" id="ARBA00004141"/>
    </source>
</evidence>
<keyword evidence="7" id="KW-1185">Reference proteome</keyword>
<comment type="similarity">
    <text evidence="2">Belongs to the IFI6/IFI27 family.</text>
</comment>
<protein>
    <submittedName>
        <fullName evidence="6">Uncharacterized protein</fullName>
    </submittedName>
</protein>
<evidence type="ECO:0000256" key="4">
    <source>
        <dbReference type="ARBA" id="ARBA00022989"/>
    </source>
</evidence>
<proteinExistence type="inferred from homology"/>
<keyword evidence="4" id="KW-1133">Transmembrane helix</keyword>
<evidence type="ECO:0000256" key="2">
    <source>
        <dbReference type="ARBA" id="ARBA00007262"/>
    </source>
</evidence>
<evidence type="ECO:0000256" key="3">
    <source>
        <dbReference type="ARBA" id="ARBA00022692"/>
    </source>
</evidence>